<dbReference type="WBParaSite" id="PSAMB.scaffold841size40474.g9187.t1">
    <property type="protein sequence ID" value="PSAMB.scaffold841size40474.g9187.t1"/>
    <property type="gene ID" value="PSAMB.scaffold841size40474.g9187"/>
</dbReference>
<evidence type="ECO:0000313" key="2">
    <source>
        <dbReference type="WBParaSite" id="PSAMB.scaffold841size40474.g9187.t1"/>
    </source>
</evidence>
<name>A0A914XG44_9BILA</name>
<keyword evidence="1" id="KW-1185">Reference proteome</keyword>
<dbReference type="AlphaFoldDB" id="A0A914XG44"/>
<reference evidence="2" key="1">
    <citation type="submission" date="2022-11" db="UniProtKB">
        <authorList>
            <consortium name="WormBaseParasite"/>
        </authorList>
    </citation>
    <scope>IDENTIFICATION</scope>
</reference>
<organism evidence="1 2">
    <name type="scientific">Plectus sambesii</name>
    <dbReference type="NCBI Taxonomy" id="2011161"/>
    <lineage>
        <taxon>Eukaryota</taxon>
        <taxon>Metazoa</taxon>
        <taxon>Ecdysozoa</taxon>
        <taxon>Nematoda</taxon>
        <taxon>Chromadorea</taxon>
        <taxon>Plectida</taxon>
        <taxon>Plectina</taxon>
        <taxon>Plectoidea</taxon>
        <taxon>Plectidae</taxon>
        <taxon>Plectus</taxon>
    </lineage>
</organism>
<protein>
    <submittedName>
        <fullName evidence="2">Uncharacterized protein</fullName>
    </submittedName>
</protein>
<dbReference type="Proteomes" id="UP000887566">
    <property type="component" value="Unplaced"/>
</dbReference>
<proteinExistence type="predicted"/>
<sequence>MSKRHNSVGASGGGEDTGRLLTVDWRLCPGWPARPACSANSGQVFDRCPDSWRAVPRARRKIGCTAKLNACLQGPPPAPRSDPTGPVSALENKQRRLAQLRSLPLLLSYQLRFDRSCRTIQCDSTIGRCRPRGLLPILRLYTAKSFSHHRTAPPALALRARAHCRS</sequence>
<evidence type="ECO:0000313" key="1">
    <source>
        <dbReference type="Proteomes" id="UP000887566"/>
    </source>
</evidence>
<accession>A0A914XG44</accession>